<gene>
    <name evidence="3" type="ORF">GCM10022407_16080</name>
</gene>
<keyword evidence="4" id="KW-1185">Reference proteome</keyword>
<dbReference type="PANTHER" id="PTHR46268:SF6">
    <property type="entry name" value="UNIVERSAL STRESS PROTEIN UP12"/>
    <property type="match status" value="1"/>
</dbReference>
<organism evidence="3 4">
    <name type="scientific">Hymenobacter antarcticus</name>
    <dbReference type="NCBI Taxonomy" id="486270"/>
    <lineage>
        <taxon>Bacteria</taxon>
        <taxon>Pseudomonadati</taxon>
        <taxon>Bacteroidota</taxon>
        <taxon>Cytophagia</taxon>
        <taxon>Cytophagales</taxon>
        <taxon>Hymenobacteraceae</taxon>
        <taxon>Hymenobacter</taxon>
    </lineage>
</organism>
<evidence type="ECO:0000313" key="4">
    <source>
        <dbReference type="Proteomes" id="UP001501556"/>
    </source>
</evidence>
<feature type="domain" description="UspA" evidence="2">
    <location>
        <begin position="145"/>
        <end position="269"/>
    </location>
</feature>
<evidence type="ECO:0000313" key="3">
    <source>
        <dbReference type="EMBL" id="GAA3970984.1"/>
    </source>
</evidence>
<evidence type="ECO:0000259" key="2">
    <source>
        <dbReference type="Pfam" id="PF00582"/>
    </source>
</evidence>
<dbReference type="InterPro" id="IPR006016">
    <property type="entry name" value="UspA"/>
</dbReference>
<dbReference type="SUPFAM" id="SSF52402">
    <property type="entry name" value="Adenine nucleotide alpha hydrolases-like"/>
    <property type="match status" value="2"/>
</dbReference>
<reference evidence="4" key="1">
    <citation type="journal article" date="2019" name="Int. J. Syst. Evol. Microbiol.">
        <title>The Global Catalogue of Microorganisms (GCM) 10K type strain sequencing project: providing services to taxonomists for standard genome sequencing and annotation.</title>
        <authorList>
            <consortium name="The Broad Institute Genomics Platform"/>
            <consortium name="The Broad Institute Genome Sequencing Center for Infectious Disease"/>
            <person name="Wu L."/>
            <person name="Ma J."/>
        </authorList>
    </citation>
    <scope>NUCLEOTIDE SEQUENCE [LARGE SCALE GENOMIC DNA]</scope>
    <source>
        <strain evidence="4">JCM 17217</strain>
    </source>
</reference>
<dbReference type="InterPro" id="IPR014729">
    <property type="entry name" value="Rossmann-like_a/b/a_fold"/>
</dbReference>
<proteinExistence type="inferred from homology"/>
<dbReference type="Proteomes" id="UP001501556">
    <property type="component" value="Unassembled WGS sequence"/>
</dbReference>
<feature type="domain" description="UspA" evidence="2">
    <location>
        <begin position="4"/>
        <end position="135"/>
    </location>
</feature>
<comment type="caution">
    <text evidence="3">The sequence shown here is derived from an EMBL/GenBank/DDBJ whole genome shotgun (WGS) entry which is preliminary data.</text>
</comment>
<dbReference type="Gene3D" id="3.40.50.620">
    <property type="entry name" value="HUPs"/>
    <property type="match status" value="2"/>
</dbReference>
<dbReference type="RefSeq" id="WP_345122893.1">
    <property type="nucleotide sequence ID" value="NZ_BAABDI010000008.1"/>
</dbReference>
<dbReference type="CDD" id="cd00293">
    <property type="entry name" value="USP-like"/>
    <property type="match status" value="2"/>
</dbReference>
<protein>
    <recommendedName>
        <fullName evidence="2">UspA domain-containing protein</fullName>
    </recommendedName>
</protein>
<accession>A0ABP7PU01</accession>
<evidence type="ECO:0000256" key="1">
    <source>
        <dbReference type="ARBA" id="ARBA00008791"/>
    </source>
</evidence>
<sequence length="273" mass="29314">MTAAIVVLTDFFSVSNRALSYAAALAVPLEAHLVLLHVRHDGLLAPHEYGHRHAGRNLRATQQALQSLAESQPVPTQIEISESFLPDAVAEAVRHHQPMLLVLGRPGTATAPAEVVSSAAMDLLRQAPYPLLIVPTVGWDAVAPRRLVLAVDGEPFALCDNHLIVLRMLEKLNGQLEVVHVTDKRSAKHGAAHILYTVQAGGLADHLSPDQVSIVHGLQPVAGILQAATDFDADLIVLVARRHNLLSSLFHRSVTAQLLSDSPVPVLLLPSLD</sequence>
<dbReference type="PANTHER" id="PTHR46268">
    <property type="entry name" value="STRESS RESPONSE PROTEIN NHAX"/>
    <property type="match status" value="1"/>
</dbReference>
<dbReference type="Pfam" id="PF00582">
    <property type="entry name" value="Usp"/>
    <property type="match status" value="2"/>
</dbReference>
<name>A0ABP7PU01_9BACT</name>
<dbReference type="EMBL" id="BAABDI010000008">
    <property type="protein sequence ID" value="GAA3970984.1"/>
    <property type="molecule type" value="Genomic_DNA"/>
</dbReference>
<comment type="similarity">
    <text evidence="1">Belongs to the universal stress protein A family.</text>
</comment>